<dbReference type="GO" id="GO:0017108">
    <property type="term" value="F:5'-flap endonuclease activity"/>
    <property type="evidence" value="ECO:0007669"/>
    <property type="project" value="TreeGrafter"/>
</dbReference>
<sequence length="796" mass="88449">MGINGLLTVLKSIQKHTHLRQFAGQTIGVDAYGWLHRGTVGCAMELALDKPCTKYVEYAMHRVRMLIYFGVTPYLVFDGDNLPSKTATEVGRAKRREESKKRGLELYKASKISQAYPEFQKSIDVTPYMARQLIEELKKLDIQYVVSPYEADAQLAYLEKKGIINGILSEDSDLLVYGAKRLITKLDQHGDCIEISRSDFASCRDMTLAGFTDADFRLMAVLSGCDYLASINKIGLKTAHTYVRKYKCVEKIVHMLQFEQKFVVPNGYLERFYEAERTFLHHRVFCPLEKKLVFFTELEDGMKEEDMPYLGKDVSPAIAIGVACGDLDPMTKKQIAVNVAISSRSMPDLHRRRTVASANDLKPSKSIDNFFKPKRQPLAELDPNSLTPSPSQQRLLNMNRNASWEARPISSAPQLGRTASIMPGASQVRTGQSQSRERSSFLERAATLSTFQPPKRIRLCSDVDVSPSSKDDRSPFFVMKPEPSPSIRKRGKTKKARLSDIEVFSDDSVADIFQDMQDPEIGSVDTSTKPAVLPDTTGRSTSRASSPSATLVTEVCDTPIRQKIQIPQSGISQSTTAISVSADDDPGEFRDLFEVHVEHLNNLRNTFSYQRPEKQAAALKALSPANGTPQLPKETAPNQDGVPRLSQVVRRHAQSQHSASLHKTFGTLPSHQQTAALKSLGPSQSSAEKVKLGLAALDSATHSFMGQRPMTPLQQLGKRVLDTSRSSDCISHGGSRSDRPRTGSRVNQVLKVNVQGSEDLLVPKSEDERSEVSEIEDVEPVRRHVDLARFVFTTSA</sequence>
<dbReference type="InterPro" id="IPR008918">
    <property type="entry name" value="HhH2"/>
</dbReference>
<keyword evidence="4" id="KW-0540">Nuclease</keyword>
<comment type="cofactor">
    <cofactor evidence="1">
        <name>Mg(2+)</name>
        <dbReference type="ChEBI" id="CHEBI:18420"/>
    </cofactor>
</comment>
<reference evidence="18" key="1">
    <citation type="journal article" date="2014" name="BMC Genomics">
        <title>Genome characteristics reveal the impact of lichenization on lichen-forming fungus Endocarpon pusillum Hedwig (Verrucariales, Ascomycota).</title>
        <authorList>
            <person name="Wang Y.-Y."/>
            <person name="Liu B."/>
            <person name="Zhang X.-Y."/>
            <person name="Zhou Q.-M."/>
            <person name="Zhang T."/>
            <person name="Li H."/>
            <person name="Yu Y.-F."/>
            <person name="Zhang X.-L."/>
            <person name="Hao X.-Y."/>
            <person name="Wang M."/>
            <person name="Wang L."/>
            <person name="Wei J.-C."/>
        </authorList>
    </citation>
    <scope>NUCLEOTIDE SEQUENCE [LARGE SCALE GENOMIC DNA]</scope>
    <source>
        <strain evidence="18">Z07020 / HMAS-L-300199</strain>
    </source>
</reference>
<dbReference type="GO" id="GO:0035312">
    <property type="term" value="F:5'-3' DNA exonuclease activity"/>
    <property type="evidence" value="ECO:0007669"/>
    <property type="project" value="InterPro"/>
</dbReference>
<feature type="region of interest" description="Disordered" evidence="14">
    <location>
        <begin position="405"/>
        <end position="440"/>
    </location>
</feature>
<dbReference type="SMART" id="SM00484">
    <property type="entry name" value="XPGI"/>
    <property type="match status" value="1"/>
</dbReference>
<dbReference type="Pfam" id="PF00752">
    <property type="entry name" value="XPG_N"/>
    <property type="match status" value="1"/>
</dbReference>
<evidence type="ECO:0000256" key="8">
    <source>
        <dbReference type="ARBA" id="ARBA00022839"/>
    </source>
</evidence>
<feature type="compositionally biased region" description="Polar residues" evidence="14">
    <location>
        <begin position="384"/>
        <end position="393"/>
    </location>
</feature>
<comment type="similarity">
    <text evidence="3">Belongs to the XPG/RAD2 endonuclease family. EXO1 subfamily.</text>
</comment>
<feature type="domain" description="XPG N-terminal" evidence="16">
    <location>
        <begin position="1"/>
        <end position="99"/>
    </location>
</feature>
<dbReference type="PANTHER" id="PTHR11081:SF65">
    <property type="entry name" value="DNA DAMAGE-INDUCIBLE PROTEIN DIN7-RELATED"/>
    <property type="match status" value="1"/>
</dbReference>
<dbReference type="EMBL" id="KE721492">
    <property type="protein sequence ID" value="ERF68882.1"/>
    <property type="molecule type" value="Genomic_DNA"/>
</dbReference>
<dbReference type="InterPro" id="IPR037315">
    <property type="entry name" value="EXO1_H3TH"/>
</dbReference>
<dbReference type="SUPFAM" id="SSF47807">
    <property type="entry name" value="5' to 3' exonuclease, C-terminal subdomain"/>
    <property type="match status" value="1"/>
</dbReference>
<evidence type="ECO:0000256" key="1">
    <source>
        <dbReference type="ARBA" id="ARBA00001946"/>
    </source>
</evidence>
<evidence type="ECO:0000256" key="13">
    <source>
        <dbReference type="ARBA" id="ARBA00023242"/>
    </source>
</evidence>
<dbReference type="CDD" id="cd09908">
    <property type="entry name" value="H3TH_EXO1"/>
    <property type="match status" value="1"/>
</dbReference>
<dbReference type="InterPro" id="IPR029060">
    <property type="entry name" value="PIN-like_dom_sf"/>
</dbReference>
<evidence type="ECO:0000256" key="11">
    <source>
        <dbReference type="ARBA" id="ARBA00023125"/>
    </source>
</evidence>
<dbReference type="Pfam" id="PF00867">
    <property type="entry name" value="XPG_I"/>
    <property type="match status" value="1"/>
</dbReference>
<keyword evidence="9" id="KW-0460">Magnesium</keyword>
<dbReference type="Gene3D" id="1.10.150.20">
    <property type="entry name" value="5' to 3' exonuclease, C-terminal subdomain"/>
    <property type="match status" value="1"/>
</dbReference>
<dbReference type="eggNOG" id="KOG2518">
    <property type="taxonomic scope" value="Eukaryota"/>
</dbReference>
<feature type="region of interest" description="Disordered" evidence="14">
    <location>
        <begin position="724"/>
        <end position="745"/>
    </location>
</feature>
<evidence type="ECO:0000256" key="4">
    <source>
        <dbReference type="ARBA" id="ARBA00022722"/>
    </source>
</evidence>
<feature type="domain" description="XPG-I" evidence="15">
    <location>
        <begin position="138"/>
        <end position="208"/>
    </location>
</feature>
<dbReference type="InterPro" id="IPR019974">
    <property type="entry name" value="XPG_CS"/>
</dbReference>
<evidence type="ECO:0000256" key="12">
    <source>
        <dbReference type="ARBA" id="ARBA00023204"/>
    </source>
</evidence>
<feature type="region of interest" description="Disordered" evidence="14">
    <location>
        <begin position="365"/>
        <end position="393"/>
    </location>
</feature>
<name>U1FVM6_ENDPU</name>
<keyword evidence="7" id="KW-0378">Hydrolase</keyword>
<proteinExistence type="inferred from homology"/>
<dbReference type="SMART" id="SM00279">
    <property type="entry name" value="HhH2"/>
    <property type="match status" value="1"/>
</dbReference>
<dbReference type="InterPro" id="IPR006086">
    <property type="entry name" value="XPG-I_dom"/>
</dbReference>
<dbReference type="GO" id="GO:0003677">
    <property type="term" value="F:DNA binding"/>
    <property type="evidence" value="ECO:0007669"/>
    <property type="project" value="UniProtKB-KW"/>
</dbReference>
<dbReference type="GO" id="GO:0006281">
    <property type="term" value="P:DNA repair"/>
    <property type="evidence" value="ECO:0007669"/>
    <property type="project" value="UniProtKB-KW"/>
</dbReference>
<keyword evidence="5" id="KW-0479">Metal-binding</keyword>
<keyword evidence="6" id="KW-0227">DNA damage</keyword>
<evidence type="ECO:0000256" key="2">
    <source>
        <dbReference type="ARBA" id="ARBA00004123"/>
    </source>
</evidence>
<dbReference type="InterPro" id="IPR044752">
    <property type="entry name" value="PIN-like_EXO1"/>
</dbReference>
<accession>U1FVM6</accession>
<organism evidence="17 18">
    <name type="scientific">Endocarpon pusillum (strain Z07020 / HMAS-L-300199)</name>
    <name type="common">Lichen-forming fungus</name>
    <dbReference type="NCBI Taxonomy" id="1263415"/>
    <lineage>
        <taxon>Eukaryota</taxon>
        <taxon>Fungi</taxon>
        <taxon>Dikarya</taxon>
        <taxon>Ascomycota</taxon>
        <taxon>Pezizomycotina</taxon>
        <taxon>Eurotiomycetes</taxon>
        <taxon>Chaetothyriomycetidae</taxon>
        <taxon>Verrucariales</taxon>
        <taxon>Verrucariaceae</taxon>
        <taxon>Endocarpon</taxon>
    </lineage>
</organism>
<dbReference type="GO" id="GO:0046872">
    <property type="term" value="F:metal ion binding"/>
    <property type="evidence" value="ECO:0007669"/>
    <property type="project" value="UniProtKB-KW"/>
</dbReference>
<keyword evidence="8" id="KW-0269">Exonuclease</keyword>
<evidence type="ECO:0000313" key="17">
    <source>
        <dbReference type="EMBL" id="ERF68882.1"/>
    </source>
</evidence>
<dbReference type="GO" id="GO:0005634">
    <property type="term" value="C:nucleus"/>
    <property type="evidence" value="ECO:0007669"/>
    <property type="project" value="UniProtKB-SubCell"/>
</dbReference>
<comment type="subcellular location">
    <subcellularLocation>
        <location evidence="2">Nucleus</location>
    </subcellularLocation>
</comment>
<dbReference type="FunFam" id="3.40.50.1010:FF:000002">
    <property type="entry name" value="Exonuclease 1, putative"/>
    <property type="match status" value="1"/>
</dbReference>
<keyword evidence="18" id="KW-1185">Reference proteome</keyword>
<dbReference type="Proteomes" id="UP000019373">
    <property type="component" value="Unassembled WGS sequence"/>
</dbReference>
<evidence type="ECO:0000259" key="15">
    <source>
        <dbReference type="SMART" id="SM00484"/>
    </source>
</evidence>
<keyword evidence="10" id="KW-0267">Excision nuclease</keyword>
<dbReference type="PANTHER" id="PTHR11081">
    <property type="entry name" value="FLAP ENDONUCLEASE FAMILY MEMBER"/>
    <property type="match status" value="1"/>
</dbReference>
<dbReference type="PRINTS" id="PR00853">
    <property type="entry name" value="XPGRADSUPER"/>
</dbReference>
<dbReference type="RefSeq" id="XP_007805500.1">
    <property type="nucleotide sequence ID" value="XM_007807309.1"/>
</dbReference>
<evidence type="ECO:0000259" key="16">
    <source>
        <dbReference type="SMART" id="SM00485"/>
    </source>
</evidence>
<gene>
    <name evidence="17" type="ORF">EPUS_04534</name>
</gene>
<dbReference type="GeneID" id="19239489"/>
<keyword evidence="12" id="KW-0234">DNA repair</keyword>
<dbReference type="SMART" id="SM00485">
    <property type="entry name" value="XPGN"/>
    <property type="match status" value="1"/>
</dbReference>
<feature type="compositionally biased region" description="Low complexity" evidence="14">
    <location>
        <begin position="536"/>
        <end position="550"/>
    </location>
</feature>
<feature type="region of interest" description="Disordered" evidence="14">
    <location>
        <begin position="520"/>
        <end position="550"/>
    </location>
</feature>
<protein>
    <submittedName>
        <fullName evidence="17">Uncharacterized protein</fullName>
    </submittedName>
</protein>
<keyword evidence="11" id="KW-0238">DNA-binding</keyword>
<dbReference type="AlphaFoldDB" id="U1FVM6"/>
<keyword evidence="13" id="KW-0539">Nucleus</keyword>
<evidence type="ECO:0000256" key="7">
    <source>
        <dbReference type="ARBA" id="ARBA00022801"/>
    </source>
</evidence>
<evidence type="ECO:0000313" key="18">
    <source>
        <dbReference type="Proteomes" id="UP000019373"/>
    </source>
</evidence>
<evidence type="ECO:0000256" key="3">
    <source>
        <dbReference type="ARBA" id="ARBA00010563"/>
    </source>
</evidence>
<dbReference type="HOGENOM" id="CLU_008978_2_0_1"/>
<dbReference type="FunFam" id="1.10.150.20:FF:000011">
    <property type="entry name" value="exonuclease 1"/>
    <property type="match status" value="1"/>
</dbReference>
<dbReference type="InterPro" id="IPR036279">
    <property type="entry name" value="5-3_exonuclease_C_sf"/>
</dbReference>
<dbReference type="OMA" id="DCRSRFF"/>
<evidence type="ECO:0000256" key="6">
    <source>
        <dbReference type="ARBA" id="ARBA00022763"/>
    </source>
</evidence>
<evidence type="ECO:0000256" key="5">
    <source>
        <dbReference type="ARBA" id="ARBA00022723"/>
    </source>
</evidence>
<dbReference type="SUPFAM" id="SSF88723">
    <property type="entry name" value="PIN domain-like"/>
    <property type="match status" value="1"/>
</dbReference>
<dbReference type="OrthoDB" id="26491at2759"/>
<dbReference type="InterPro" id="IPR006084">
    <property type="entry name" value="XPG/Rad2"/>
</dbReference>
<feature type="region of interest" description="Disordered" evidence="14">
    <location>
        <begin position="462"/>
        <end position="493"/>
    </location>
</feature>
<dbReference type="Gene3D" id="3.40.50.1010">
    <property type="entry name" value="5'-nuclease"/>
    <property type="match status" value="1"/>
</dbReference>
<evidence type="ECO:0000256" key="9">
    <source>
        <dbReference type="ARBA" id="ARBA00022842"/>
    </source>
</evidence>
<dbReference type="PROSITE" id="PS00841">
    <property type="entry name" value="XPG_1"/>
    <property type="match status" value="1"/>
</dbReference>
<dbReference type="InterPro" id="IPR006085">
    <property type="entry name" value="XPG_DNA_repair_N"/>
</dbReference>
<evidence type="ECO:0000256" key="10">
    <source>
        <dbReference type="ARBA" id="ARBA00022881"/>
    </source>
</evidence>
<dbReference type="CDD" id="cd09857">
    <property type="entry name" value="PIN_EXO1"/>
    <property type="match status" value="1"/>
</dbReference>
<evidence type="ECO:0000256" key="14">
    <source>
        <dbReference type="SAM" id="MobiDB-lite"/>
    </source>
</evidence>